<dbReference type="EMBL" id="SNYM01000002">
    <property type="protein sequence ID" value="TDQ50694.1"/>
    <property type="molecule type" value="Genomic_DNA"/>
</dbReference>
<feature type="coiled-coil region" evidence="1">
    <location>
        <begin position="117"/>
        <end position="206"/>
    </location>
</feature>
<keyword evidence="1" id="KW-0175">Coiled coil</keyword>
<evidence type="ECO:0000256" key="1">
    <source>
        <dbReference type="SAM" id="Coils"/>
    </source>
</evidence>
<dbReference type="InterPro" id="IPR027267">
    <property type="entry name" value="AH/BAR_dom_sf"/>
</dbReference>
<evidence type="ECO:0000313" key="4">
    <source>
        <dbReference type="Proteomes" id="UP000295375"/>
    </source>
</evidence>
<dbReference type="SUPFAM" id="SSF103657">
    <property type="entry name" value="BAR/IMD domain-like"/>
    <property type="match status" value="1"/>
</dbReference>
<proteinExistence type="predicted"/>
<feature type="chain" id="PRO_5020704420" evidence="2">
    <location>
        <begin position="25"/>
        <end position="299"/>
    </location>
</feature>
<gene>
    <name evidence="3" type="ORF">EV696_102377</name>
</gene>
<organism evidence="3 4">
    <name type="scientific">Permianibacter aggregans</name>
    <dbReference type="NCBI Taxonomy" id="1510150"/>
    <lineage>
        <taxon>Bacteria</taxon>
        <taxon>Pseudomonadati</taxon>
        <taxon>Pseudomonadota</taxon>
        <taxon>Gammaproteobacteria</taxon>
        <taxon>Pseudomonadales</taxon>
        <taxon>Pseudomonadaceae</taxon>
        <taxon>Permianibacter</taxon>
    </lineage>
</organism>
<feature type="signal peptide" evidence="2">
    <location>
        <begin position="1"/>
        <end position="24"/>
    </location>
</feature>
<dbReference type="Proteomes" id="UP000295375">
    <property type="component" value="Unassembled WGS sequence"/>
</dbReference>
<dbReference type="RefSeq" id="WP_133588082.1">
    <property type="nucleotide sequence ID" value="NZ_CP037953.1"/>
</dbReference>
<dbReference type="OrthoDB" id="7061952at2"/>
<reference evidence="3 4" key="1">
    <citation type="submission" date="2019-03" db="EMBL/GenBank/DDBJ databases">
        <title>Genomic Encyclopedia of Type Strains, Phase IV (KMG-IV): sequencing the most valuable type-strain genomes for metagenomic binning, comparative biology and taxonomic classification.</title>
        <authorList>
            <person name="Goeker M."/>
        </authorList>
    </citation>
    <scope>NUCLEOTIDE SEQUENCE [LARGE SCALE GENOMIC DNA]</scope>
    <source>
        <strain evidence="3 4">DSM 103792</strain>
    </source>
</reference>
<evidence type="ECO:0000313" key="3">
    <source>
        <dbReference type="EMBL" id="TDQ50694.1"/>
    </source>
</evidence>
<accession>A0A4R6V3G4</accession>
<name>A0A4R6V3G4_9GAMM</name>
<keyword evidence="2" id="KW-0732">Signal</keyword>
<sequence>MKTTLTATVLSAALLSAAAQSASAPDYQAVQKDMAILQNILTTASQPESKDKRRWMHRDMDIRSVYLANQGMVFTIELPGAHWGSYLIAPMAPLPPMPSSFSFQFDGEDHEVPMPDAEELEETVAEAMEAAAEVAHEFGYQSRGDEKWRAELSEVREALRKSAKDYREYQRRFAEGNRNKVSEKEKQKLQEQLNQAKTTFEQSRKAYHEKAEKMRAESAKQWQEKITEMESTLLNALCAYASSTRRLSNNENVSLILQNAGQGENKHRVWVVSKSLLDQCVSKIQDNGFLRKSAISYES</sequence>
<evidence type="ECO:0000256" key="2">
    <source>
        <dbReference type="SAM" id="SignalP"/>
    </source>
</evidence>
<comment type="caution">
    <text evidence="3">The sequence shown here is derived from an EMBL/GenBank/DDBJ whole genome shotgun (WGS) entry which is preliminary data.</text>
</comment>
<keyword evidence="4" id="KW-1185">Reference proteome</keyword>
<protein>
    <submittedName>
        <fullName evidence="3">Uncharacterized protein</fullName>
    </submittedName>
</protein>
<dbReference type="AlphaFoldDB" id="A0A4R6V3G4"/>